<feature type="transmembrane region" description="Helical" evidence="6">
    <location>
        <begin position="160"/>
        <end position="177"/>
    </location>
</feature>
<dbReference type="GO" id="GO:0005886">
    <property type="term" value="C:plasma membrane"/>
    <property type="evidence" value="ECO:0007669"/>
    <property type="project" value="UniProtKB-SubCell"/>
</dbReference>
<feature type="transmembrane region" description="Helical" evidence="6">
    <location>
        <begin position="197"/>
        <end position="221"/>
    </location>
</feature>
<evidence type="ECO:0000256" key="1">
    <source>
        <dbReference type="ARBA" id="ARBA00004651"/>
    </source>
</evidence>
<feature type="transmembrane region" description="Helical" evidence="6">
    <location>
        <begin position="95"/>
        <end position="117"/>
    </location>
</feature>
<feature type="transmembrane region" description="Helical" evidence="6">
    <location>
        <begin position="364"/>
        <end position="384"/>
    </location>
</feature>
<dbReference type="KEGG" id="sera:Ser39006_022715"/>
<proteinExistence type="predicted"/>
<accession>A0A2I5TCP5</accession>
<protein>
    <submittedName>
        <fullName evidence="8">MFS transporter</fullName>
    </submittedName>
</protein>
<dbReference type="InterPro" id="IPR011701">
    <property type="entry name" value="MFS"/>
</dbReference>
<comment type="subcellular location">
    <subcellularLocation>
        <location evidence="1">Cell membrane</location>
        <topology evidence="1">Multi-pass membrane protein</topology>
    </subcellularLocation>
</comment>
<dbReference type="InterPro" id="IPR036259">
    <property type="entry name" value="MFS_trans_sf"/>
</dbReference>
<evidence type="ECO:0000256" key="4">
    <source>
        <dbReference type="ARBA" id="ARBA00022989"/>
    </source>
</evidence>
<evidence type="ECO:0000313" key="7">
    <source>
        <dbReference type="EMBL" id="AUH02350.1"/>
    </source>
</evidence>
<name>A0A2I5TCP5_SERS3</name>
<evidence type="ECO:0000256" key="6">
    <source>
        <dbReference type="SAM" id="Phobius"/>
    </source>
</evidence>
<keyword evidence="4 6" id="KW-1133">Transmembrane helix</keyword>
<evidence type="ECO:0000313" key="9">
    <source>
        <dbReference type="Proteomes" id="UP000017700"/>
    </source>
</evidence>
<keyword evidence="2" id="KW-1003">Cell membrane</keyword>
<organism evidence="8 9">
    <name type="scientific">Serratia sp. (strain ATCC 39006)</name>
    <name type="common">Prodigiosinella confusarubida</name>
    <dbReference type="NCBI Taxonomy" id="104623"/>
    <lineage>
        <taxon>Bacteria</taxon>
        <taxon>Pseudomonadati</taxon>
        <taxon>Pseudomonadota</taxon>
        <taxon>Gammaproteobacteria</taxon>
        <taxon>Enterobacterales</taxon>
        <taxon>Pectobacteriaceae</taxon>
        <taxon>Prodigiosinella</taxon>
    </lineage>
</organism>
<dbReference type="Gene3D" id="1.20.1250.20">
    <property type="entry name" value="MFS general substrate transporter like domains"/>
    <property type="match status" value="1"/>
</dbReference>
<reference evidence="8 9" key="1">
    <citation type="journal article" date="2013" name="Genome Announc.">
        <title>Draft genome sequence of Serratia sp. strain ATCC 39006, a model bacterium for analysis of the biosynthesis and regulation of prodigiosin, a carbapenem, and gas vesicles.</title>
        <authorList>
            <person name="Fineran P.C."/>
            <person name="Iglesias Cans M.C."/>
            <person name="Ramsay J.P."/>
            <person name="Wilf N.M."/>
            <person name="Cossyleon D."/>
            <person name="McNeil M.B."/>
            <person name="Williamson N.R."/>
            <person name="Monson R.E."/>
            <person name="Becher S.A."/>
            <person name="Stanton J.A."/>
            <person name="Brugger K."/>
            <person name="Brown S.D."/>
            <person name="Salmond G.P."/>
        </authorList>
    </citation>
    <scope>NUCLEOTIDE SEQUENCE [LARGE SCALE GENOMIC DNA]</scope>
    <source>
        <strain evidence="8">ATCC 39006</strain>
        <strain evidence="9">ATCC 39006 / SC 11482</strain>
    </source>
</reference>
<evidence type="ECO:0000256" key="5">
    <source>
        <dbReference type="ARBA" id="ARBA00023136"/>
    </source>
</evidence>
<dbReference type="STRING" id="104623.Ser39006_00983"/>
<dbReference type="PANTHER" id="PTHR23513:SF6">
    <property type="entry name" value="MAJOR FACILITATOR SUPERFAMILY ASSOCIATED DOMAIN-CONTAINING PROTEIN"/>
    <property type="match status" value="1"/>
</dbReference>
<feature type="transmembrane region" description="Helical" evidence="6">
    <location>
        <begin position="39"/>
        <end position="59"/>
    </location>
</feature>
<dbReference type="SUPFAM" id="SSF103473">
    <property type="entry name" value="MFS general substrate transporter"/>
    <property type="match status" value="1"/>
</dbReference>
<dbReference type="EMBL" id="CP025085">
    <property type="protein sequence ID" value="AUH02350.1"/>
    <property type="molecule type" value="Genomic_DNA"/>
</dbReference>
<keyword evidence="3 6" id="KW-0812">Transmembrane</keyword>
<feature type="transmembrane region" description="Helical" evidence="6">
    <location>
        <begin position="296"/>
        <end position="318"/>
    </location>
</feature>
<dbReference type="AlphaFoldDB" id="A0A2I5TCP5"/>
<dbReference type="Proteomes" id="UP000017700">
    <property type="component" value="Chromosome"/>
</dbReference>
<evidence type="ECO:0000256" key="3">
    <source>
        <dbReference type="ARBA" id="ARBA00022692"/>
    </source>
</evidence>
<evidence type="ECO:0000256" key="2">
    <source>
        <dbReference type="ARBA" id="ARBA00022475"/>
    </source>
</evidence>
<keyword evidence="9" id="KW-1185">Reference proteome</keyword>
<evidence type="ECO:0000313" key="8">
    <source>
        <dbReference type="EMBL" id="AUH06672.1"/>
    </source>
</evidence>
<dbReference type="Proteomes" id="UP000233778">
    <property type="component" value="Chromosome"/>
</dbReference>
<feature type="transmembrane region" description="Helical" evidence="6">
    <location>
        <begin position="330"/>
        <end position="352"/>
    </location>
</feature>
<dbReference type="GO" id="GO:0022857">
    <property type="term" value="F:transmembrane transporter activity"/>
    <property type="evidence" value="ECO:0007669"/>
    <property type="project" value="InterPro"/>
</dbReference>
<dbReference type="KEGG" id="serq:CWC46_22725"/>
<dbReference type="EMBL" id="CP025084">
    <property type="protein sequence ID" value="AUH06672.1"/>
    <property type="molecule type" value="Genomic_DNA"/>
</dbReference>
<sequence>MNRVLLSFLSLVFIADGLMVFLIPVLVYTETQSLTYSGLAYALWWLPRIILIPTLGSFIDRWGVRPISIATDAIKSLGCLLLCLVLNFADQPLTIAVTAGLLGAAISIGNAQTIVSFEKLIAALSHHIERDSNRLTRLDLLGMVVGPLLGMLLYEYGFMTLLFIAATLYLCNAYYFLTFKMTPASNVSDFIAHPSFISLLTILKKPFILLMVLLVMGNNMFDGLIESAGSAVIETSMVLPVKYFGLIDMCAGAIGFLATFFYSTLINRLNKESLLFIGLCTIIVSSLLLSRTLNNLIAFLIFYSLSTAGKVFTGNIMRVMRIAIIPHEKLASVSSIMVLLNQSILPFMWLFLFLSEHYSLPITLFLHIAITISLLAGLGMLFALRKIDTTAPHTFATDKVKTGDF</sequence>
<reference evidence="8" key="2">
    <citation type="submission" date="2013-09" db="EMBL/GenBank/DDBJ databases">
        <authorList>
            <person name="Wang G."/>
            <person name="Yang Y."/>
            <person name="Su Y."/>
        </authorList>
    </citation>
    <scope>NUCLEOTIDE SEQUENCE</scope>
    <source>
        <strain evidence="8">ATCC 39006</strain>
    </source>
</reference>
<dbReference type="Pfam" id="PF07690">
    <property type="entry name" value="MFS_1"/>
    <property type="match status" value="1"/>
</dbReference>
<dbReference type="RefSeq" id="WP_021014255.1">
    <property type="nucleotide sequence ID" value="NZ_CP025084.1"/>
</dbReference>
<gene>
    <name evidence="7" type="ORF">CWC46_22725</name>
    <name evidence="8" type="ORF">Ser39006_022715</name>
</gene>
<evidence type="ECO:0000313" key="10">
    <source>
        <dbReference type="Proteomes" id="UP000233778"/>
    </source>
</evidence>
<reference evidence="7 10" key="3">
    <citation type="submission" date="2017-11" db="EMBL/GenBank/DDBJ databases">
        <title>Complete genome sequence of Serratia sp. ATCC 39006 LacA.</title>
        <authorList>
            <person name="Hampton H.G."/>
            <person name="Jackson S.A."/>
            <person name="Jauregui R."/>
            <person name="Poulter G.T.M."/>
            <person name="Salmond G.P.C."/>
            <person name="Fineran P.C."/>
        </authorList>
    </citation>
    <scope>NUCLEOTIDE SEQUENCE [LARGE SCALE GENOMIC DNA]</scope>
    <source>
        <strain evidence="7 10">ATCC 39006</strain>
    </source>
</reference>
<dbReference type="OrthoDB" id="6898316at2"/>
<dbReference type="PANTHER" id="PTHR23513">
    <property type="entry name" value="INTEGRAL MEMBRANE EFFLUX PROTEIN-RELATED"/>
    <property type="match status" value="1"/>
</dbReference>
<reference evidence="8" key="4">
    <citation type="submission" date="2017-11" db="EMBL/GenBank/DDBJ databases">
        <title>Complete genome sequence of Serratia sp. ATCC 39006.</title>
        <authorList>
            <person name="Hampton H.G."/>
            <person name="Jackson S.A."/>
            <person name="Jauregui R."/>
            <person name="Poulter G.T.M."/>
            <person name="Salmond G.P.C."/>
            <person name="Fineran P.C."/>
        </authorList>
    </citation>
    <scope>NUCLEOTIDE SEQUENCE</scope>
    <source>
        <strain evidence="8">ATCC 39006</strain>
    </source>
</reference>
<keyword evidence="5 6" id="KW-0472">Membrane</keyword>
<feature type="transmembrane region" description="Helical" evidence="6">
    <location>
        <begin position="241"/>
        <end position="262"/>
    </location>
</feature>
<feature type="transmembrane region" description="Helical" evidence="6">
    <location>
        <begin position="274"/>
        <end position="290"/>
    </location>
</feature>